<comment type="caution">
    <text evidence="11">Lacks conserved residue(s) required for the propagation of feature annotation.</text>
</comment>
<dbReference type="Pfam" id="PF22421">
    <property type="entry name" value="SYY_C-terminal"/>
    <property type="match status" value="1"/>
</dbReference>
<feature type="binding site" evidence="11">
    <location>
        <position position="174"/>
    </location>
    <ligand>
        <name>L-tyrosine</name>
        <dbReference type="ChEBI" id="CHEBI:58315"/>
    </ligand>
</feature>
<dbReference type="EMBL" id="PJNE01000001">
    <property type="protein sequence ID" value="PKW28303.1"/>
    <property type="molecule type" value="Genomic_DNA"/>
</dbReference>
<reference evidence="14 15" key="1">
    <citation type="submission" date="2017-12" db="EMBL/GenBank/DDBJ databases">
        <title>Sequencing the genomes of 1000 Actinobacteria strains.</title>
        <authorList>
            <person name="Klenk H.-P."/>
        </authorList>
    </citation>
    <scope>NUCLEOTIDE SEQUENCE [LARGE SCALE GENOMIC DNA]</scope>
    <source>
        <strain evidence="14 15">DSM 12806</strain>
    </source>
</reference>
<evidence type="ECO:0000256" key="4">
    <source>
        <dbReference type="ARBA" id="ARBA00022741"/>
    </source>
</evidence>
<keyword evidence="5 11" id="KW-0067">ATP-binding</keyword>
<evidence type="ECO:0000256" key="8">
    <source>
        <dbReference type="ARBA" id="ARBA00023146"/>
    </source>
</evidence>
<dbReference type="PROSITE" id="PS50889">
    <property type="entry name" value="S4"/>
    <property type="match status" value="1"/>
</dbReference>
<dbReference type="GO" id="GO:0005829">
    <property type="term" value="C:cytosol"/>
    <property type="evidence" value="ECO:0007669"/>
    <property type="project" value="TreeGrafter"/>
</dbReference>
<dbReference type="InterPro" id="IPR054608">
    <property type="entry name" value="SYY-like_C"/>
</dbReference>
<dbReference type="AlphaFoldDB" id="A0A2N3YN91"/>
<evidence type="ECO:0000313" key="15">
    <source>
        <dbReference type="Proteomes" id="UP000233781"/>
    </source>
</evidence>
<evidence type="ECO:0000256" key="1">
    <source>
        <dbReference type="ARBA" id="ARBA00004496"/>
    </source>
</evidence>
<sequence length="424" mass="45527">MTDILDELQWRGLVAQTTDESALREALAGGPITAYCGFDPTAPSLHFGNLVQLVVLRHLQRAGHRVICLVGGSTGLIGDPRPSAERVLKTKEQTAAWVANIQRQVRPFLDDGGANPAVFVDNLDWTAGLSALDFLRDVGKHFRVNQMVKKDAIAARLNSDEGISYTEFSYQLLQGLDYLELYRQYGCTLQTGGNDQWGNLTAGSDLIHRVEGRSVHLLTTPLLTDSSGEKFGKSAGNAIWLDPVMTSPYAFYQYWLNVEDASVGTLLRVFTDRGRDEVAALERQVTEEPWKRAAQRTLAADVTTLVHGAEATAAVQAASEALFGKGELAGLDAATLRDATAELPGGPVAVGMSLVDALVAVGLVDSRNAARRTIGEGGASVNGRKVTDPEMVLTTEHVLPGDVVVLRRGRKNLAAGRLTGPDAT</sequence>
<dbReference type="SUPFAM" id="SSF52374">
    <property type="entry name" value="Nucleotidylyl transferase"/>
    <property type="match status" value="1"/>
</dbReference>
<dbReference type="HAMAP" id="MF_02006">
    <property type="entry name" value="Tyr_tRNA_synth_type1"/>
    <property type="match status" value="1"/>
</dbReference>
<protein>
    <recommendedName>
        <fullName evidence="11">Tyrosine--tRNA ligase</fullName>
        <ecNumber evidence="11">6.1.1.1</ecNumber>
    </recommendedName>
    <alternativeName>
        <fullName evidence="11">Tyrosyl-tRNA synthetase</fullName>
        <shortName evidence="11">TyrRS</shortName>
    </alternativeName>
</protein>
<dbReference type="GO" id="GO:0003723">
    <property type="term" value="F:RNA binding"/>
    <property type="evidence" value="ECO:0007669"/>
    <property type="project" value="UniProtKB-KW"/>
</dbReference>
<dbReference type="InterPro" id="IPR014729">
    <property type="entry name" value="Rossmann-like_a/b/a_fold"/>
</dbReference>
<feature type="short sequence motif" description="'KMSKS' region" evidence="11">
    <location>
        <begin position="230"/>
        <end position="234"/>
    </location>
</feature>
<dbReference type="InterPro" id="IPR002305">
    <property type="entry name" value="aa-tRNA-synth_Ic"/>
</dbReference>
<keyword evidence="3 11" id="KW-0436">Ligase</keyword>
<dbReference type="FunFam" id="3.40.50.620:FF:000008">
    <property type="entry name" value="Tyrosine--tRNA ligase"/>
    <property type="match status" value="1"/>
</dbReference>
<organism evidence="14 15">
    <name type="scientific">Phycicoccus duodecadis</name>
    <dbReference type="NCBI Taxonomy" id="173053"/>
    <lineage>
        <taxon>Bacteria</taxon>
        <taxon>Bacillati</taxon>
        <taxon>Actinomycetota</taxon>
        <taxon>Actinomycetes</taxon>
        <taxon>Micrococcales</taxon>
        <taxon>Intrasporangiaceae</taxon>
        <taxon>Phycicoccus</taxon>
    </lineage>
</organism>
<keyword evidence="15" id="KW-1185">Reference proteome</keyword>
<dbReference type="InterPro" id="IPR002307">
    <property type="entry name" value="Tyr-tRNA-ligase"/>
</dbReference>
<dbReference type="InterPro" id="IPR024088">
    <property type="entry name" value="Tyr-tRNA-ligase_bac-type"/>
</dbReference>
<dbReference type="InterPro" id="IPR036986">
    <property type="entry name" value="S4_RNA-bd_sf"/>
</dbReference>
<dbReference type="Proteomes" id="UP000233781">
    <property type="component" value="Unassembled WGS sequence"/>
</dbReference>
<dbReference type="Gene3D" id="3.10.290.10">
    <property type="entry name" value="RNA-binding S4 domain"/>
    <property type="match status" value="1"/>
</dbReference>
<feature type="binding site" evidence="11">
    <location>
        <position position="233"/>
    </location>
    <ligand>
        <name>ATP</name>
        <dbReference type="ChEBI" id="CHEBI:30616"/>
    </ligand>
</feature>
<feature type="binding site" evidence="11">
    <location>
        <position position="170"/>
    </location>
    <ligand>
        <name>L-tyrosine</name>
        <dbReference type="ChEBI" id="CHEBI:58315"/>
    </ligand>
</feature>
<keyword evidence="7 11" id="KW-0648">Protein biosynthesis</keyword>
<dbReference type="PANTHER" id="PTHR11766:SF0">
    <property type="entry name" value="TYROSINE--TRNA LIGASE, MITOCHONDRIAL"/>
    <property type="match status" value="1"/>
</dbReference>
<keyword evidence="6 12" id="KW-0694">RNA-binding</keyword>
<comment type="subunit">
    <text evidence="11">Homodimer.</text>
</comment>
<dbReference type="GO" id="GO:0006437">
    <property type="term" value="P:tyrosyl-tRNA aminoacylation"/>
    <property type="evidence" value="ECO:0007669"/>
    <property type="project" value="UniProtKB-UniRule"/>
</dbReference>
<dbReference type="GO" id="GO:0042803">
    <property type="term" value="F:protein homodimerization activity"/>
    <property type="evidence" value="ECO:0007669"/>
    <property type="project" value="UniProtKB-ARBA"/>
</dbReference>
<dbReference type="SMART" id="SM00363">
    <property type="entry name" value="S4"/>
    <property type="match status" value="1"/>
</dbReference>
<evidence type="ECO:0000256" key="7">
    <source>
        <dbReference type="ARBA" id="ARBA00022917"/>
    </source>
</evidence>
<dbReference type="FunFam" id="1.10.240.10:FF:000001">
    <property type="entry name" value="Tyrosine--tRNA ligase"/>
    <property type="match status" value="1"/>
</dbReference>
<accession>A0A2N3YN91</accession>
<dbReference type="InterPro" id="IPR002942">
    <property type="entry name" value="S4_RNA-bd"/>
</dbReference>
<dbReference type="InterPro" id="IPR024107">
    <property type="entry name" value="Tyr-tRNA-ligase_bac_1"/>
</dbReference>
<evidence type="ECO:0000256" key="5">
    <source>
        <dbReference type="ARBA" id="ARBA00022840"/>
    </source>
</evidence>
<gene>
    <name evidence="11" type="primary">tyrS</name>
    <name evidence="14" type="ORF">ATL31_3166</name>
</gene>
<dbReference type="PRINTS" id="PR01040">
    <property type="entry name" value="TRNASYNTHTYR"/>
</dbReference>
<evidence type="ECO:0000256" key="11">
    <source>
        <dbReference type="HAMAP-Rule" id="MF_02006"/>
    </source>
</evidence>
<evidence type="ECO:0000259" key="13">
    <source>
        <dbReference type="SMART" id="SM00363"/>
    </source>
</evidence>
<comment type="subcellular location">
    <subcellularLocation>
        <location evidence="1 11">Cytoplasm</location>
    </subcellularLocation>
</comment>
<dbReference type="Gene3D" id="3.40.50.620">
    <property type="entry name" value="HUPs"/>
    <property type="match status" value="1"/>
</dbReference>
<evidence type="ECO:0000256" key="6">
    <source>
        <dbReference type="ARBA" id="ARBA00022884"/>
    </source>
</evidence>
<evidence type="ECO:0000256" key="2">
    <source>
        <dbReference type="ARBA" id="ARBA00022490"/>
    </source>
</evidence>
<dbReference type="EC" id="6.1.1.1" evidence="11"/>
<dbReference type="CDD" id="cd00165">
    <property type="entry name" value="S4"/>
    <property type="match status" value="1"/>
</dbReference>
<dbReference type="CDD" id="cd00805">
    <property type="entry name" value="TyrRS_core"/>
    <property type="match status" value="1"/>
</dbReference>
<dbReference type="OrthoDB" id="9804243at2"/>
<keyword evidence="8 11" id="KW-0030">Aminoacyl-tRNA synthetase</keyword>
<dbReference type="RefSeq" id="WP_101396890.1">
    <property type="nucleotide sequence ID" value="NZ_PJNE01000001.1"/>
</dbReference>
<feature type="binding site" evidence="11">
    <location>
        <position position="35"/>
    </location>
    <ligand>
        <name>L-tyrosine</name>
        <dbReference type="ChEBI" id="CHEBI:58315"/>
    </ligand>
</feature>
<comment type="caution">
    <text evidence="14">The sequence shown here is derived from an EMBL/GenBank/DDBJ whole genome shotgun (WGS) entry which is preliminary data.</text>
</comment>
<dbReference type="GO" id="GO:0005524">
    <property type="term" value="F:ATP binding"/>
    <property type="evidence" value="ECO:0007669"/>
    <property type="project" value="UniProtKB-UniRule"/>
</dbReference>
<comment type="function">
    <text evidence="11">Catalyzes the attachment of tyrosine to tRNA(Tyr) in a two-step reaction: tyrosine is first activated by ATP to form Tyr-AMP and then transferred to the acceptor end of tRNA(Tyr).</text>
</comment>
<dbReference type="GO" id="GO:0004831">
    <property type="term" value="F:tyrosine-tRNA ligase activity"/>
    <property type="evidence" value="ECO:0007669"/>
    <property type="project" value="UniProtKB-UniRule"/>
</dbReference>
<dbReference type="SUPFAM" id="SSF55174">
    <property type="entry name" value="Alpha-L RNA-binding motif"/>
    <property type="match status" value="1"/>
</dbReference>
<evidence type="ECO:0000256" key="3">
    <source>
        <dbReference type="ARBA" id="ARBA00022598"/>
    </source>
</evidence>
<name>A0A2N3YN91_9MICO</name>
<keyword evidence="2 11" id="KW-0963">Cytoplasm</keyword>
<comment type="catalytic activity">
    <reaction evidence="9 11">
        <text>tRNA(Tyr) + L-tyrosine + ATP = L-tyrosyl-tRNA(Tyr) + AMP + diphosphate + H(+)</text>
        <dbReference type="Rhea" id="RHEA:10220"/>
        <dbReference type="Rhea" id="RHEA-COMP:9706"/>
        <dbReference type="Rhea" id="RHEA-COMP:9707"/>
        <dbReference type="ChEBI" id="CHEBI:15378"/>
        <dbReference type="ChEBI" id="CHEBI:30616"/>
        <dbReference type="ChEBI" id="CHEBI:33019"/>
        <dbReference type="ChEBI" id="CHEBI:58315"/>
        <dbReference type="ChEBI" id="CHEBI:78442"/>
        <dbReference type="ChEBI" id="CHEBI:78536"/>
        <dbReference type="ChEBI" id="CHEBI:456215"/>
        <dbReference type="EC" id="6.1.1.1"/>
    </reaction>
</comment>
<dbReference type="Gene3D" id="1.10.240.10">
    <property type="entry name" value="Tyrosyl-Transfer RNA Synthetase"/>
    <property type="match status" value="1"/>
</dbReference>
<keyword evidence="4 11" id="KW-0547">Nucleotide-binding</keyword>
<dbReference type="NCBIfam" id="TIGR00234">
    <property type="entry name" value="tyrS"/>
    <property type="match status" value="1"/>
</dbReference>
<evidence type="ECO:0000256" key="9">
    <source>
        <dbReference type="ARBA" id="ARBA00048248"/>
    </source>
</evidence>
<dbReference type="PANTHER" id="PTHR11766">
    <property type="entry name" value="TYROSYL-TRNA SYNTHETASE"/>
    <property type="match status" value="1"/>
</dbReference>
<feature type="domain" description="RNA-binding S4" evidence="13">
    <location>
        <begin position="353"/>
        <end position="414"/>
    </location>
</feature>
<evidence type="ECO:0000256" key="10">
    <source>
        <dbReference type="ARBA" id="ARBA00060965"/>
    </source>
</evidence>
<evidence type="ECO:0000256" key="12">
    <source>
        <dbReference type="PROSITE-ProRule" id="PRU00182"/>
    </source>
</evidence>
<dbReference type="Pfam" id="PF00579">
    <property type="entry name" value="tRNA-synt_1b"/>
    <property type="match status" value="1"/>
</dbReference>
<comment type="similarity">
    <text evidence="10 11">Belongs to the class-I aminoacyl-tRNA synthetase family. TyrS type 1 subfamily.</text>
</comment>
<proteinExistence type="inferred from homology"/>
<evidence type="ECO:0000313" key="14">
    <source>
        <dbReference type="EMBL" id="PKW28303.1"/>
    </source>
</evidence>